<proteinExistence type="predicted"/>
<accession>A0A2H4PIR4</accession>
<name>A0A2H4PIR4_9CAUD</name>
<protein>
    <submittedName>
        <fullName evidence="1">Uncharacterized protein</fullName>
    </submittedName>
</protein>
<dbReference type="Proteomes" id="UP000241893">
    <property type="component" value="Segment"/>
</dbReference>
<evidence type="ECO:0000313" key="1">
    <source>
        <dbReference type="EMBL" id="ATW62872.1"/>
    </source>
</evidence>
<dbReference type="OrthoDB" id="26848at10239"/>
<sequence length="125" mass="13845">MSDPYAELVSYLHEAGQVVYTELPHDAPLHRLPCIDLQPAGPDVRLGGLNALGGDLVSIDVDLYVPVAYWQAGKAAEHARALRHHLSRFRIQSMCVVDVTRPKKLPDRNEHIRRLGMTATLAVMA</sequence>
<dbReference type="EMBL" id="MG324353">
    <property type="protein sequence ID" value="ATW62872.1"/>
    <property type="molecule type" value="Genomic_DNA"/>
</dbReference>
<organism evidence="1 2">
    <name type="scientific">Corynebacterium phage phi673</name>
    <dbReference type="NCBI Taxonomy" id="2052821"/>
    <lineage>
        <taxon>Viruses</taxon>
        <taxon>Duplodnaviria</taxon>
        <taxon>Heunggongvirae</taxon>
        <taxon>Uroviricota</taxon>
        <taxon>Caudoviricetes</taxon>
        <taxon>Ikedavirus</taxon>
        <taxon>Ikedavirus phi673</taxon>
    </lineage>
</organism>
<gene>
    <name evidence="1" type="ORF">phi673_gp10</name>
</gene>
<evidence type="ECO:0000313" key="2">
    <source>
        <dbReference type="Proteomes" id="UP000241893"/>
    </source>
</evidence>
<reference evidence="1 2" key="1">
    <citation type="submission" date="2017-10" db="EMBL/GenBank/DDBJ databases">
        <title>Complete nucleotide sequences and annotations of phi673 and phi674, two new lytic phages of Corynebacterium glutamicum ATCC 13032.</title>
        <authorList>
            <person name="Yomantas Y.A.V."/>
            <person name="Abalakina E.G."/>
            <person name="Lobanova J.S."/>
            <person name="Mamontov V.A."/>
            <person name="Stoynova N.V."/>
            <person name="Mashko S.V."/>
        </authorList>
    </citation>
    <scope>NUCLEOTIDE SEQUENCE [LARGE SCALE GENOMIC DNA]</scope>
</reference>
<keyword evidence="2" id="KW-1185">Reference proteome</keyword>